<dbReference type="AlphaFoldDB" id="A0A8B6HH36"/>
<accession>A0A8B6HH36</accession>
<dbReference type="SUPFAM" id="SSF75011">
    <property type="entry name" value="3-carboxy-cis,cis-mucoante lactonizing enzyme"/>
    <property type="match status" value="1"/>
</dbReference>
<dbReference type="Proteomes" id="UP000596742">
    <property type="component" value="Unassembled WGS sequence"/>
</dbReference>
<protein>
    <submittedName>
        <fullName evidence="1">Uncharacterized protein</fullName>
    </submittedName>
</protein>
<reference evidence="1" key="1">
    <citation type="submission" date="2018-11" db="EMBL/GenBank/DDBJ databases">
        <authorList>
            <person name="Alioto T."/>
            <person name="Alioto T."/>
        </authorList>
    </citation>
    <scope>NUCLEOTIDE SEQUENCE</scope>
</reference>
<evidence type="ECO:0000313" key="2">
    <source>
        <dbReference type="Proteomes" id="UP000596742"/>
    </source>
</evidence>
<comment type="caution">
    <text evidence="1">The sequence shown here is derived from an EMBL/GenBank/DDBJ whole genome shotgun (WGS) entry which is preliminary data.</text>
</comment>
<dbReference type="EMBL" id="UYJE01010050">
    <property type="protein sequence ID" value="VDI79287.1"/>
    <property type="molecule type" value="Genomic_DNA"/>
</dbReference>
<sequence>MDSPTDICSDDYGHFYVSGQGSNNIHRIESYMEEDLWSGCRTTKRKVLDIPLDKDHGIKKPVALCFNQDYSKLYIVNDWGKTVLIFDVI</sequence>
<dbReference type="OrthoDB" id="6129516at2759"/>
<proteinExistence type="predicted"/>
<organism evidence="1 2">
    <name type="scientific">Mytilus galloprovincialis</name>
    <name type="common">Mediterranean mussel</name>
    <dbReference type="NCBI Taxonomy" id="29158"/>
    <lineage>
        <taxon>Eukaryota</taxon>
        <taxon>Metazoa</taxon>
        <taxon>Spiralia</taxon>
        <taxon>Lophotrochozoa</taxon>
        <taxon>Mollusca</taxon>
        <taxon>Bivalvia</taxon>
        <taxon>Autobranchia</taxon>
        <taxon>Pteriomorphia</taxon>
        <taxon>Mytilida</taxon>
        <taxon>Mytiloidea</taxon>
        <taxon>Mytilidae</taxon>
        <taxon>Mytilinae</taxon>
        <taxon>Mytilus</taxon>
    </lineage>
</organism>
<keyword evidence="2" id="KW-1185">Reference proteome</keyword>
<gene>
    <name evidence="1" type="ORF">MGAL_10B086478</name>
</gene>
<name>A0A8B6HH36_MYTGA</name>
<evidence type="ECO:0000313" key="1">
    <source>
        <dbReference type="EMBL" id="VDI79287.1"/>
    </source>
</evidence>